<protein>
    <submittedName>
        <fullName evidence="1">Uncharacterized protein</fullName>
    </submittedName>
</protein>
<gene>
    <name evidence="1" type="ORF">LY89DRAFT_738324</name>
</gene>
<evidence type="ECO:0000313" key="1">
    <source>
        <dbReference type="EMBL" id="KUJ12548.1"/>
    </source>
</evidence>
<dbReference type="InParanoid" id="A0A194WX43"/>
<dbReference type="AlphaFoldDB" id="A0A194WX43"/>
<dbReference type="Proteomes" id="UP000070700">
    <property type="component" value="Unassembled WGS sequence"/>
</dbReference>
<organism evidence="1 2">
    <name type="scientific">Mollisia scopiformis</name>
    <name type="common">Conifer needle endophyte fungus</name>
    <name type="synonym">Phialocephala scopiformis</name>
    <dbReference type="NCBI Taxonomy" id="149040"/>
    <lineage>
        <taxon>Eukaryota</taxon>
        <taxon>Fungi</taxon>
        <taxon>Dikarya</taxon>
        <taxon>Ascomycota</taxon>
        <taxon>Pezizomycotina</taxon>
        <taxon>Leotiomycetes</taxon>
        <taxon>Helotiales</taxon>
        <taxon>Mollisiaceae</taxon>
        <taxon>Mollisia</taxon>
    </lineage>
</organism>
<dbReference type="GeneID" id="28830088"/>
<proteinExistence type="predicted"/>
<sequence length="209" mass="23097">MPAGQRPAAEPIVLQAIKTFLQACPLDPPHVPDIQPHPDPQEKRGTIVLPLLKQNAVMNSSSLHWQAFNTFLDTLAIAWSGAALFLEVSMKDDFRKATEICRAKRLADGPYQGIAPRIASDCFESFRLSANLSYDLEFLTTSHPSRTVSIMTFGYFTGGDLDLPMLNQTLPMRPGTSTILCTAFKTGSTPFVGERYQVEFFLPDLTTSD</sequence>
<dbReference type="OrthoDB" id="3548155at2759"/>
<dbReference type="RefSeq" id="XP_018066903.1">
    <property type="nucleotide sequence ID" value="XM_018220362.1"/>
</dbReference>
<dbReference type="EMBL" id="KQ947424">
    <property type="protein sequence ID" value="KUJ12548.1"/>
    <property type="molecule type" value="Genomic_DNA"/>
</dbReference>
<name>A0A194WX43_MOLSC</name>
<accession>A0A194WX43</accession>
<keyword evidence="2" id="KW-1185">Reference proteome</keyword>
<evidence type="ECO:0000313" key="2">
    <source>
        <dbReference type="Proteomes" id="UP000070700"/>
    </source>
</evidence>
<dbReference type="KEGG" id="psco:LY89DRAFT_738324"/>
<reference evidence="1 2" key="1">
    <citation type="submission" date="2015-10" db="EMBL/GenBank/DDBJ databases">
        <title>Full genome of DAOMC 229536 Phialocephala scopiformis, a fungal endophyte of spruce producing the potent anti-insectan compound rugulosin.</title>
        <authorList>
            <consortium name="DOE Joint Genome Institute"/>
            <person name="Walker A.K."/>
            <person name="Frasz S.L."/>
            <person name="Seifert K.A."/>
            <person name="Miller J.D."/>
            <person name="Mondo S.J."/>
            <person name="Labutti K."/>
            <person name="Lipzen A."/>
            <person name="Dockter R."/>
            <person name="Kennedy M."/>
            <person name="Grigoriev I.V."/>
            <person name="Spatafora J.W."/>
        </authorList>
    </citation>
    <scope>NUCLEOTIDE SEQUENCE [LARGE SCALE GENOMIC DNA]</scope>
    <source>
        <strain evidence="1 2">CBS 120377</strain>
    </source>
</reference>